<sequence>MLGHFAVMNATHRENPKIACSNCKSLLIVEKQYVLLAGLLLFVAMLLTGMLAADISRNLVPLCLGDAENISETLRFLFWLFCFTFVFAGILFPSAALIGKFSTALKSDDCRR</sequence>
<dbReference type="Proteomes" id="UP000193061">
    <property type="component" value="Unassembled WGS sequence"/>
</dbReference>
<evidence type="ECO:0000313" key="2">
    <source>
        <dbReference type="EMBL" id="SLN49336.1"/>
    </source>
</evidence>
<protein>
    <submittedName>
        <fullName evidence="2">Uncharacterized protein</fullName>
    </submittedName>
</protein>
<accession>A0A1X6ZEC3</accession>
<feature type="transmembrane region" description="Helical" evidence="1">
    <location>
        <begin position="76"/>
        <end position="98"/>
    </location>
</feature>
<gene>
    <name evidence="2" type="ORF">ROA7450_02434</name>
</gene>
<keyword evidence="3" id="KW-1185">Reference proteome</keyword>
<feature type="transmembrane region" description="Helical" evidence="1">
    <location>
        <begin position="33"/>
        <end position="56"/>
    </location>
</feature>
<dbReference type="EMBL" id="FWFX01000007">
    <property type="protein sequence ID" value="SLN49336.1"/>
    <property type="molecule type" value="Genomic_DNA"/>
</dbReference>
<keyword evidence="1" id="KW-0812">Transmembrane</keyword>
<keyword evidence="1" id="KW-1133">Transmembrane helix</keyword>
<evidence type="ECO:0000256" key="1">
    <source>
        <dbReference type="SAM" id="Phobius"/>
    </source>
</evidence>
<organism evidence="2 3">
    <name type="scientific">Roseovarius albus</name>
    <dbReference type="NCBI Taxonomy" id="1247867"/>
    <lineage>
        <taxon>Bacteria</taxon>
        <taxon>Pseudomonadati</taxon>
        <taxon>Pseudomonadota</taxon>
        <taxon>Alphaproteobacteria</taxon>
        <taxon>Rhodobacterales</taxon>
        <taxon>Roseobacteraceae</taxon>
        <taxon>Roseovarius</taxon>
    </lineage>
</organism>
<proteinExistence type="predicted"/>
<evidence type="ECO:0000313" key="3">
    <source>
        <dbReference type="Proteomes" id="UP000193061"/>
    </source>
</evidence>
<dbReference type="AlphaFoldDB" id="A0A1X6ZEC3"/>
<reference evidence="2 3" key="1">
    <citation type="submission" date="2017-03" db="EMBL/GenBank/DDBJ databases">
        <authorList>
            <person name="Afonso C.L."/>
            <person name="Miller P.J."/>
            <person name="Scott M.A."/>
            <person name="Spackman E."/>
            <person name="Goraichik I."/>
            <person name="Dimitrov K.M."/>
            <person name="Suarez D.L."/>
            <person name="Swayne D.E."/>
        </authorList>
    </citation>
    <scope>NUCLEOTIDE SEQUENCE [LARGE SCALE GENOMIC DNA]</scope>
    <source>
        <strain evidence="2 3">CECT 7450</strain>
    </source>
</reference>
<name>A0A1X6ZEC3_9RHOB</name>
<keyword evidence="1" id="KW-0472">Membrane</keyword>